<comment type="caution">
    <text evidence="5">The sequence shown here is derived from an EMBL/GenBank/DDBJ whole genome shotgun (WGS) entry which is preliminary data.</text>
</comment>
<evidence type="ECO:0000256" key="1">
    <source>
        <dbReference type="ARBA" id="ARBA00022737"/>
    </source>
</evidence>
<proteinExistence type="predicted"/>
<dbReference type="InterPro" id="IPR011990">
    <property type="entry name" value="TPR-like_helical_dom_sf"/>
</dbReference>
<dbReference type="InterPro" id="IPR019734">
    <property type="entry name" value="TPR_rpt"/>
</dbReference>
<dbReference type="Pfam" id="PF14559">
    <property type="entry name" value="TPR_19"/>
    <property type="match status" value="1"/>
</dbReference>
<feature type="chain" id="PRO_5047050873" description="Tetratricopeptide repeat protein" evidence="4">
    <location>
        <begin position="22"/>
        <end position="552"/>
    </location>
</feature>
<evidence type="ECO:0000256" key="3">
    <source>
        <dbReference type="PROSITE-ProRule" id="PRU00339"/>
    </source>
</evidence>
<feature type="signal peptide" evidence="4">
    <location>
        <begin position="1"/>
        <end position="21"/>
    </location>
</feature>
<evidence type="ECO:0008006" key="7">
    <source>
        <dbReference type="Google" id="ProtNLM"/>
    </source>
</evidence>
<dbReference type="PANTHER" id="PTHR45586:SF1">
    <property type="entry name" value="LIPOPOLYSACCHARIDE ASSEMBLY PROTEIN B"/>
    <property type="match status" value="1"/>
</dbReference>
<keyword evidence="6" id="KW-1185">Reference proteome</keyword>
<name>A0ABR7CZU8_9BACT</name>
<dbReference type="Proteomes" id="UP000646484">
    <property type="component" value="Unassembled WGS sequence"/>
</dbReference>
<protein>
    <recommendedName>
        <fullName evidence="7">Tetratricopeptide repeat protein</fullName>
    </recommendedName>
</protein>
<dbReference type="Pfam" id="PF13181">
    <property type="entry name" value="TPR_8"/>
    <property type="match status" value="2"/>
</dbReference>
<evidence type="ECO:0000256" key="4">
    <source>
        <dbReference type="SAM" id="SignalP"/>
    </source>
</evidence>
<organism evidence="5 6">
    <name type="scientific">Butyricimonas hominis</name>
    <dbReference type="NCBI Taxonomy" id="2763032"/>
    <lineage>
        <taxon>Bacteria</taxon>
        <taxon>Pseudomonadati</taxon>
        <taxon>Bacteroidota</taxon>
        <taxon>Bacteroidia</taxon>
        <taxon>Bacteroidales</taxon>
        <taxon>Odoribacteraceae</taxon>
        <taxon>Butyricimonas</taxon>
    </lineage>
</organism>
<evidence type="ECO:0000313" key="5">
    <source>
        <dbReference type="EMBL" id="MBC5621186.1"/>
    </source>
</evidence>
<dbReference type="InterPro" id="IPR051012">
    <property type="entry name" value="CellSynth/LPSAsmb/PSIAsmb"/>
</dbReference>
<evidence type="ECO:0000313" key="6">
    <source>
        <dbReference type="Proteomes" id="UP000646484"/>
    </source>
</evidence>
<accession>A0ABR7CZU8</accession>
<evidence type="ECO:0000256" key="2">
    <source>
        <dbReference type="ARBA" id="ARBA00022803"/>
    </source>
</evidence>
<gene>
    <name evidence="5" type="ORF">H8S64_08755</name>
</gene>
<dbReference type="SUPFAM" id="SSF48452">
    <property type="entry name" value="TPR-like"/>
    <property type="match status" value="3"/>
</dbReference>
<dbReference type="PANTHER" id="PTHR45586">
    <property type="entry name" value="TPR REPEAT-CONTAINING PROTEIN PA4667"/>
    <property type="match status" value="1"/>
</dbReference>
<feature type="repeat" description="TPR" evidence="3">
    <location>
        <begin position="57"/>
        <end position="90"/>
    </location>
</feature>
<dbReference type="RefSeq" id="WP_186975757.1">
    <property type="nucleotide sequence ID" value="NZ_JACOOH010000003.1"/>
</dbReference>
<feature type="repeat" description="TPR" evidence="3">
    <location>
        <begin position="507"/>
        <end position="540"/>
    </location>
</feature>
<keyword evidence="2 3" id="KW-0802">TPR repeat</keyword>
<dbReference type="EMBL" id="JACOOH010000003">
    <property type="protein sequence ID" value="MBC5621186.1"/>
    <property type="molecule type" value="Genomic_DNA"/>
</dbReference>
<keyword evidence="1" id="KW-0677">Repeat</keyword>
<dbReference type="Pfam" id="PF13432">
    <property type="entry name" value="TPR_16"/>
    <property type="match status" value="1"/>
</dbReference>
<dbReference type="Gene3D" id="1.25.40.10">
    <property type="entry name" value="Tetratricopeptide repeat domain"/>
    <property type="match status" value="3"/>
</dbReference>
<dbReference type="SMART" id="SM00028">
    <property type="entry name" value="TPR"/>
    <property type="match status" value="5"/>
</dbReference>
<dbReference type="PROSITE" id="PS50005">
    <property type="entry name" value="TPR"/>
    <property type="match status" value="2"/>
</dbReference>
<keyword evidence="4" id="KW-0732">Signal</keyword>
<reference evidence="5 6" key="1">
    <citation type="submission" date="2020-08" db="EMBL/GenBank/DDBJ databases">
        <title>Genome public.</title>
        <authorList>
            <person name="Liu C."/>
            <person name="Sun Q."/>
        </authorList>
    </citation>
    <scope>NUCLEOTIDE SEQUENCE [LARGE SCALE GENOMIC DNA]</scope>
    <source>
        <strain evidence="5 6">NSJ-56</strain>
    </source>
</reference>
<sequence length="552" mass="61922">MNTKWILYGLFFSLLSVSVKAADNRVGIALYESGMTGAAKVFFLDNLPTLTDNVGQAEACYYLGECYLTLGQRDSAGFYYDKGVGLQPDYPYNRVGQASLKLNDDPSGAEALLKDALGTKGYKKDATLQIAIARAYLHAGDAAKAMEHVNKAKELDDKSGLPYLVEGDILVMRGHTGDACAKYESATYFSPDCLGAYLKQAQIYMSTNRSLSLEKLNKVREISPDFCGAYCSLGELHEMSGNSKAAAENYTKFIRSGYYDTENLLRYAGILYFDKQYAGMLPVLEQVLNERPDNLVAKRLYAYCLAKREDGEKCLQAIRHFIESTPEEHQIYQDFLCYAEQLEANKNYNDAVVFYEKALQTDAKHQELNKEIADIFAKTNQLDSAVVYYNRYIDSAGEASAEDLLKLGKCYYNMACRDSVVDEQKAELVKADSLFAALSDKVPSSYVGYFWRARVNSMLDPETLEGLAKPYYEKVVEIGLSNTERYKRELIESYKYLGYYHYVVADAITTKNNGNPDSAKGEYEEAKEFFSKVLALDAKDEIALKALESIKL</sequence>